<dbReference type="STRING" id="1121457.SAMN02745161_2348"/>
<dbReference type="InterPro" id="IPR009045">
    <property type="entry name" value="Zn_M74/Hedgehog-like"/>
</dbReference>
<dbReference type="SUPFAM" id="SSF55166">
    <property type="entry name" value="Hedgehog/DD-peptidase"/>
    <property type="match status" value="1"/>
</dbReference>
<evidence type="ECO:0000313" key="2">
    <source>
        <dbReference type="Proteomes" id="UP000184694"/>
    </source>
</evidence>
<protein>
    <recommendedName>
        <fullName evidence="3">Peptidase M15</fullName>
    </recommendedName>
</protein>
<sequence length="180" mass="21046">MANTYIPQHFSIEELVPPPVLFPTPFEKTYRKDKNALFRLFDYRILVTLDRLRERYGACVVNNWHTFPESEWKDGAPNMFRFSGWRPVDCGEGAALSEHKLFRAMDCKFSKITPDEIWDDMLADANAPQFEFMQRIEAFGGMSWFHFDIGQHARYGKSIYVISNRGDRAGLPRQIERLSV</sequence>
<keyword evidence="2" id="KW-1185">Reference proteome</keyword>
<name>A0A1N6I1U7_9BACT</name>
<evidence type="ECO:0000313" key="1">
    <source>
        <dbReference type="EMBL" id="SIO25991.1"/>
    </source>
</evidence>
<dbReference type="OrthoDB" id="5461328at2"/>
<proteinExistence type="predicted"/>
<dbReference type="AlphaFoldDB" id="A0A1N6I1U7"/>
<dbReference type="RefSeq" id="WP_074217127.1">
    <property type="nucleotide sequence ID" value="NZ_FSRG01000006.1"/>
</dbReference>
<dbReference type="EMBL" id="FSRG01000006">
    <property type="protein sequence ID" value="SIO25991.1"/>
    <property type="molecule type" value="Genomic_DNA"/>
</dbReference>
<accession>A0A1N6I1U7</accession>
<gene>
    <name evidence="1" type="ORF">SAMN02745161_2348</name>
</gene>
<reference evidence="2" key="1">
    <citation type="submission" date="2016-11" db="EMBL/GenBank/DDBJ databases">
        <authorList>
            <person name="Varghese N."/>
            <person name="Submissions S."/>
        </authorList>
    </citation>
    <scope>NUCLEOTIDE SEQUENCE [LARGE SCALE GENOMIC DNA]</scope>
    <source>
        <strain evidence="2">DSM 17456</strain>
    </source>
</reference>
<dbReference type="Proteomes" id="UP000184694">
    <property type="component" value="Unassembled WGS sequence"/>
</dbReference>
<organism evidence="1 2">
    <name type="scientific">Halodesulfovibrio marinisediminis DSM 17456</name>
    <dbReference type="NCBI Taxonomy" id="1121457"/>
    <lineage>
        <taxon>Bacteria</taxon>
        <taxon>Pseudomonadati</taxon>
        <taxon>Thermodesulfobacteriota</taxon>
        <taxon>Desulfovibrionia</taxon>
        <taxon>Desulfovibrionales</taxon>
        <taxon>Desulfovibrionaceae</taxon>
        <taxon>Halodesulfovibrio</taxon>
    </lineage>
</organism>
<evidence type="ECO:0008006" key="3">
    <source>
        <dbReference type="Google" id="ProtNLM"/>
    </source>
</evidence>